<dbReference type="SUPFAM" id="SSF101908">
    <property type="entry name" value="Putative isomerase YbhE"/>
    <property type="match status" value="1"/>
</dbReference>
<sequence>TRPAPADDGSTRKRPSPPPEFQALLDEVLRGVLERRGTCLSVLSNRAAILCAAWSPDGRHLATGDMAGRVHLWKLQSPGAKPTLIQEDTTGSAPGVTALVWAARGNHLACCGNDGGVQVMTVDKMEAHLLRPPYKAGTRDPWGLQLSPDGELLLGPYGNDGAGQGDTARHAAVLGVAREARVPVGDPGPAQSPRCAEVLDAAWAPGGERFATAGLDEVGVWRVTRREPRYTVTRQETFPVEGVRTVAWHPREPALAAGGAKGVVVFRGSGAELKQQHLETPDAVDHLAWSPDGQWLAAASTGTVRLWHADSGLLSNVLHVKDPSPGGLTWNPRRRGVLATWSGNLAQVWDVESGRVLATLTGHAGSIHQVVWRPDGMRLVTVSSDATARIWDDRRGGPERRGTWEEMEQVLMKVASPIPRQDYPLEFPLKPGAPDTAWAFYSPTDPSLAAIPDASSRSLCLWKGHDLRTAPSARGHGLAAAWSPNGRQVAVQDGPRTFSLWTDSGELKARGKEVDGDLMRWVWDPESRFLGLVLRDQPGPWFWDLTSEAPTRSPGKERGALKDLAWNPSGLRLATACDDGWARIYDVRSGCTLDTLLWSLRLVFPARRIAWSPDGQFLATGDAGGLVGIWDSRGYDLVACPQEHKGPIQHLVWNRSGSCLFTANESGRGLLWRQGSSDGRWVISAVLETEPTALRWATFSHDERWLLAMEADGAGIRRHPAEFEALVAQVASRRVPRRVREEGAPPRPAMPEPAMAAHPPDAGEADPGSWWRGYPSGSSPSTESHHVQ</sequence>
<protein>
    <recommendedName>
        <fullName evidence="5">WD40 repeat domain-containing protein</fullName>
    </recommendedName>
</protein>
<dbReference type="Pfam" id="PF00400">
    <property type="entry name" value="WD40"/>
    <property type="match status" value="5"/>
</dbReference>
<dbReference type="Gene3D" id="2.130.10.10">
    <property type="entry name" value="YVTN repeat-like/Quinoprotein amine dehydrogenase"/>
    <property type="match status" value="4"/>
</dbReference>
<dbReference type="OrthoDB" id="9765809at2"/>
<feature type="non-terminal residue" evidence="3">
    <location>
        <position position="1"/>
    </location>
</feature>
<dbReference type="SMART" id="SM00320">
    <property type="entry name" value="WD40"/>
    <property type="match status" value="10"/>
</dbReference>
<organism evidence="3 4">
    <name type="scientific">Corallococcus aberystwythensis</name>
    <dbReference type="NCBI Taxonomy" id="2316722"/>
    <lineage>
        <taxon>Bacteria</taxon>
        <taxon>Pseudomonadati</taxon>
        <taxon>Myxococcota</taxon>
        <taxon>Myxococcia</taxon>
        <taxon>Myxococcales</taxon>
        <taxon>Cystobacterineae</taxon>
        <taxon>Myxococcaceae</taxon>
        <taxon>Corallococcus</taxon>
    </lineage>
</organism>
<dbReference type="RefSeq" id="WP_147445500.1">
    <property type="nucleotide sequence ID" value="NZ_RAWK01000082.1"/>
</dbReference>
<feature type="compositionally biased region" description="Low complexity" evidence="2">
    <location>
        <begin position="752"/>
        <end position="762"/>
    </location>
</feature>
<name>A0A3A8QCJ6_9BACT</name>
<dbReference type="AlphaFoldDB" id="A0A3A8QCJ6"/>
<dbReference type="PANTHER" id="PTHR19879">
    <property type="entry name" value="TRANSCRIPTION INITIATION FACTOR TFIID"/>
    <property type="match status" value="1"/>
</dbReference>
<dbReference type="PANTHER" id="PTHR19879:SF9">
    <property type="entry name" value="TRANSCRIPTION INITIATION FACTOR TFIID SUBUNIT 5"/>
    <property type="match status" value="1"/>
</dbReference>
<evidence type="ECO:0000313" key="3">
    <source>
        <dbReference type="EMBL" id="RKH66459.1"/>
    </source>
</evidence>
<dbReference type="SUPFAM" id="SSF50978">
    <property type="entry name" value="WD40 repeat-like"/>
    <property type="match status" value="1"/>
</dbReference>
<evidence type="ECO:0000256" key="2">
    <source>
        <dbReference type="SAM" id="MobiDB-lite"/>
    </source>
</evidence>
<reference evidence="4" key="1">
    <citation type="submission" date="2018-09" db="EMBL/GenBank/DDBJ databases">
        <authorList>
            <person name="Livingstone P.G."/>
            <person name="Whitworth D.E."/>
        </authorList>
    </citation>
    <scope>NUCLEOTIDE SEQUENCE [LARGE SCALE GENOMIC DNA]</scope>
    <source>
        <strain evidence="4">AB050A</strain>
    </source>
</reference>
<feature type="region of interest" description="Disordered" evidence="2">
    <location>
        <begin position="734"/>
        <end position="788"/>
    </location>
</feature>
<feature type="repeat" description="WD" evidence="1">
    <location>
        <begin position="609"/>
        <end position="631"/>
    </location>
</feature>
<dbReference type="InterPro" id="IPR015943">
    <property type="entry name" value="WD40/YVTN_repeat-like_dom_sf"/>
</dbReference>
<gene>
    <name evidence="3" type="ORF">D7W81_15480</name>
</gene>
<comment type="caution">
    <text evidence="3">The sequence shown here is derived from an EMBL/GenBank/DDBJ whole genome shotgun (WGS) entry which is preliminary data.</text>
</comment>
<feature type="repeat" description="WD" evidence="1">
    <location>
        <begin position="42"/>
        <end position="77"/>
    </location>
</feature>
<dbReference type="InterPro" id="IPR011044">
    <property type="entry name" value="Quino_amine_DH_bsu"/>
</dbReference>
<evidence type="ECO:0000256" key="1">
    <source>
        <dbReference type="PROSITE-ProRule" id="PRU00221"/>
    </source>
</evidence>
<evidence type="ECO:0008006" key="5">
    <source>
        <dbReference type="Google" id="ProtNLM"/>
    </source>
</evidence>
<proteinExistence type="predicted"/>
<dbReference type="SUPFAM" id="SSF50969">
    <property type="entry name" value="YVTN repeat-like/Quinoprotein amine dehydrogenase"/>
    <property type="match status" value="1"/>
</dbReference>
<dbReference type="InterPro" id="IPR036322">
    <property type="entry name" value="WD40_repeat_dom_sf"/>
</dbReference>
<feature type="repeat" description="WD" evidence="1">
    <location>
        <begin position="360"/>
        <end position="392"/>
    </location>
</feature>
<feature type="region of interest" description="Disordered" evidence="2">
    <location>
        <begin position="1"/>
        <end position="20"/>
    </location>
</feature>
<dbReference type="PROSITE" id="PS50294">
    <property type="entry name" value="WD_REPEATS_REGION"/>
    <property type="match status" value="1"/>
</dbReference>
<evidence type="ECO:0000313" key="4">
    <source>
        <dbReference type="Proteomes" id="UP000267003"/>
    </source>
</evidence>
<accession>A0A3A8QCJ6</accession>
<dbReference type="Proteomes" id="UP000267003">
    <property type="component" value="Unassembled WGS sequence"/>
</dbReference>
<keyword evidence="4" id="KW-1185">Reference proteome</keyword>
<dbReference type="PROSITE" id="PS50082">
    <property type="entry name" value="WD_REPEATS_2"/>
    <property type="match status" value="3"/>
</dbReference>
<dbReference type="EMBL" id="RAWK01000082">
    <property type="protein sequence ID" value="RKH66459.1"/>
    <property type="molecule type" value="Genomic_DNA"/>
</dbReference>
<dbReference type="InterPro" id="IPR001680">
    <property type="entry name" value="WD40_rpt"/>
</dbReference>
<keyword evidence="1" id="KW-0853">WD repeat</keyword>